<gene>
    <name evidence="1" type="ORF">JNW91_20635</name>
</gene>
<dbReference type="RefSeq" id="WP_203177156.1">
    <property type="nucleotide sequence ID" value="NZ_JAEVHM010000113.1"/>
</dbReference>
<proteinExistence type="predicted"/>
<dbReference type="EMBL" id="JAEVHM010000113">
    <property type="protein sequence ID" value="MBM0234040.1"/>
    <property type="molecule type" value="Genomic_DNA"/>
</dbReference>
<organism evidence="1 2">
    <name type="scientific">Micromonospora parastrephiae</name>
    <dbReference type="NCBI Taxonomy" id="2806101"/>
    <lineage>
        <taxon>Bacteria</taxon>
        <taxon>Bacillati</taxon>
        <taxon>Actinomycetota</taxon>
        <taxon>Actinomycetes</taxon>
        <taxon>Micromonosporales</taxon>
        <taxon>Micromonosporaceae</taxon>
        <taxon>Micromonospora</taxon>
    </lineage>
</organism>
<accession>A0ABS1XXN7</accession>
<dbReference type="Proteomes" id="UP000601027">
    <property type="component" value="Unassembled WGS sequence"/>
</dbReference>
<comment type="caution">
    <text evidence="1">The sequence shown here is derived from an EMBL/GenBank/DDBJ whole genome shotgun (WGS) entry which is preliminary data.</text>
</comment>
<evidence type="ECO:0000313" key="2">
    <source>
        <dbReference type="Proteomes" id="UP000601027"/>
    </source>
</evidence>
<evidence type="ECO:0000313" key="1">
    <source>
        <dbReference type="EMBL" id="MBM0234040.1"/>
    </source>
</evidence>
<keyword evidence="2" id="KW-1185">Reference proteome</keyword>
<sequence>MTVQKGLEALPFPSFKQLAESTYHSVTAAVATWERWRAGVPSPRRAPPARPGPRQR</sequence>
<name>A0ABS1XXN7_9ACTN</name>
<reference evidence="1 2" key="1">
    <citation type="submission" date="2021-01" db="EMBL/GenBank/DDBJ databases">
        <title>Draft genome sequence of Micromonospora sp. strain STR1_7.</title>
        <authorList>
            <person name="Karlyshev A."/>
            <person name="Jawad R."/>
        </authorList>
    </citation>
    <scope>NUCLEOTIDE SEQUENCE [LARGE SCALE GENOMIC DNA]</scope>
    <source>
        <strain evidence="1 2">STR1-7</strain>
    </source>
</reference>
<protein>
    <submittedName>
        <fullName evidence="1">Uncharacterized protein</fullName>
    </submittedName>
</protein>